<feature type="compositionally biased region" description="Polar residues" evidence="1">
    <location>
        <begin position="29"/>
        <end position="41"/>
    </location>
</feature>
<dbReference type="EMBL" id="JACSQQ010000042">
    <property type="protein sequence ID" value="MBD7952186.1"/>
    <property type="molecule type" value="Genomic_DNA"/>
</dbReference>
<feature type="domain" description="DUF2510" evidence="3">
    <location>
        <begin position="6"/>
        <end position="34"/>
    </location>
</feature>
<feature type="region of interest" description="Disordered" evidence="1">
    <location>
        <begin position="410"/>
        <end position="473"/>
    </location>
</feature>
<dbReference type="Proteomes" id="UP000641803">
    <property type="component" value="Unassembled WGS sequence"/>
</dbReference>
<sequence>MGRTAPGWYPDPSAAGTERWFDGDRWSQHTRPTVLPTSTQRLPLGVGTLGGDAPRPTSPSGEHTSGMPFAEVRPAVDEQPASFAPASTVRALPPIPPPPGPVAQPAPPAGPTTSRASARRDRLTRQGTSARRPASRQGLLSGPALWAGCAVLVVALAGSGVALAQKGGSDRPPAPVTSKATNAPPPVEEPAEDRTPDYLEVANSAVLEVQALDVDAVVAAAPSQSALATVALLEVGDRDVSAAFSVEAFGARFADTDGNGCDTRNDALARSLSGASFKPGTDDCVVLTGLLADPYSGTEIAFERGPLSSEKVQVDHVVTLTDAWHKGARAWDAARREAFANDPLNVLVVDGALNQQKGDGDASAWLPPNEAFRCAYVARQVGVKYTYGLRVTSTEKAALVAVLSTCPGEPLPTGSTLPPPRDPVVPPVEKPRPRPTQTPTPEAPPAAEPPPAPAPSTPTPTPTPTPSRTPVPENCKVKGLYVREIDGATNVYYVRGEEWNFRDVTADVCFESRKDAEAAGFKRAWW</sequence>
<feature type="region of interest" description="Disordered" evidence="1">
    <location>
        <begin position="1"/>
        <end position="137"/>
    </location>
</feature>
<feature type="compositionally biased region" description="Pro residues" evidence="1">
    <location>
        <begin position="417"/>
        <end position="469"/>
    </location>
</feature>
<feature type="domain" description="GmrSD restriction endonucleases C-terminal" evidence="2">
    <location>
        <begin position="262"/>
        <end position="401"/>
    </location>
</feature>
<comment type="caution">
    <text evidence="4">The sequence shown here is derived from an EMBL/GenBank/DDBJ whole genome shotgun (WGS) entry which is preliminary data.</text>
</comment>
<protein>
    <submittedName>
        <fullName evidence="4">DUF1524 domain-containing protein</fullName>
    </submittedName>
</protein>
<gene>
    <name evidence="4" type="ORF">H9652_17430</name>
</gene>
<keyword evidence="5" id="KW-1185">Reference proteome</keyword>
<evidence type="ECO:0000313" key="5">
    <source>
        <dbReference type="Proteomes" id="UP000641803"/>
    </source>
</evidence>
<evidence type="ECO:0000259" key="2">
    <source>
        <dbReference type="Pfam" id="PF07510"/>
    </source>
</evidence>
<dbReference type="InterPro" id="IPR011089">
    <property type="entry name" value="GmrSD_C"/>
</dbReference>
<dbReference type="Pfam" id="PF10708">
    <property type="entry name" value="DUF2510"/>
    <property type="match status" value="1"/>
</dbReference>
<accession>A0ABR8RWK8</accession>
<reference evidence="4 5" key="1">
    <citation type="submission" date="2020-08" db="EMBL/GenBank/DDBJ databases">
        <title>A Genomic Blueprint of the Chicken Gut Microbiome.</title>
        <authorList>
            <person name="Gilroy R."/>
            <person name="Ravi A."/>
            <person name="Getino M."/>
            <person name="Pursley I."/>
            <person name="Horton D.L."/>
            <person name="Alikhan N.-F."/>
            <person name="Baker D."/>
            <person name="Gharbi K."/>
            <person name="Hall N."/>
            <person name="Watson M."/>
            <person name="Adriaenssens E.M."/>
            <person name="Foster-Nyarko E."/>
            <person name="Jarju S."/>
            <person name="Secka A."/>
            <person name="Antonio M."/>
            <person name="Oren A."/>
            <person name="Chaudhuri R."/>
            <person name="La Ragione R.M."/>
            <person name="Hildebrand F."/>
            <person name="Pallen M.J."/>
        </authorList>
    </citation>
    <scope>NUCLEOTIDE SEQUENCE [LARGE SCALE GENOMIC DNA]</scope>
    <source>
        <strain evidence="4 5">Sa4CUA1</strain>
    </source>
</reference>
<proteinExistence type="predicted"/>
<feature type="region of interest" description="Disordered" evidence="1">
    <location>
        <begin position="164"/>
        <end position="194"/>
    </location>
</feature>
<feature type="compositionally biased region" description="Pro residues" evidence="1">
    <location>
        <begin position="93"/>
        <end position="110"/>
    </location>
</feature>
<dbReference type="PANTHER" id="PTHR24094:SF15">
    <property type="entry name" value="AMP-DEPENDENT SYNTHETASE_LIGASE DOMAIN-CONTAINING PROTEIN-RELATED"/>
    <property type="match status" value="1"/>
</dbReference>
<dbReference type="Pfam" id="PF07510">
    <property type="entry name" value="GmrSD_C"/>
    <property type="match status" value="1"/>
</dbReference>
<dbReference type="PANTHER" id="PTHR24094">
    <property type="entry name" value="SECRETED PROTEIN"/>
    <property type="match status" value="1"/>
</dbReference>
<organism evidence="4 5">
    <name type="scientific">Oerskovia rustica</name>
    <dbReference type="NCBI Taxonomy" id="2762237"/>
    <lineage>
        <taxon>Bacteria</taxon>
        <taxon>Bacillati</taxon>
        <taxon>Actinomycetota</taxon>
        <taxon>Actinomycetes</taxon>
        <taxon>Micrococcales</taxon>
        <taxon>Cellulomonadaceae</taxon>
        <taxon>Oerskovia</taxon>
    </lineage>
</organism>
<evidence type="ECO:0000313" key="4">
    <source>
        <dbReference type="EMBL" id="MBD7952186.1"/>
    </source>
</evidence>
<name>A0ABR8RWK8_9CELL</name>
<evidence type="ECO:0000259" key="3">
    <source>
        <dbReference type="Pfam" id="PF10708"/>
    </source>
</evidence>
<dbReference type="InterPro" id="IPR018929">
    <property type="entry name" value="DUF2510"/>
</dbReference>
<evidence type="ECO:0000256" key="1">
    <source>
        <dbReference type="SAM" id="MobiDB-lite"/>
    </source>
</evidence>
<dbReference type="RefSeq" id="WP_191797748.1">
    <property type="nucleotide sequence ID" value="NZ_JACSQQ010000042.1"/>
</dbReference>